<keyword evidence="2" id="KW-1185">Reference proteome</keyword>
<protein>
    <submittedName>
        <fullName evidence="1">Uncharacterized protein</fullName>
    </submittedName>
</protein>
<dbReference type="Proteomes" id="UP001232148">
    <property type="component" value="Unassembled WGS sequence"/>
</dbReference>
<gene>
    <name evidence="1" type="ORF">LX32DRAFT_277798</name>
</gene>
<proteinExistence type="predicted"/>
<organism evidence="1 2">
    <name type="scientific">Colletotrichum zoysiae</name>
    <dbReference type="NCBI Taxonomy" id="1216348"/>
    <lineage>
        <taxon>Eukaryota</taxon>
        <taxon>Fungi</taxon>
        <taxon>Dikarya</taxon>
        <taxon>Ascomycota</taxon>
        <taxon>Pezizomycotina</taxon>
        <taxon>Sordariomycetes</taxon>
        <taxon>Hypocreomycetidae</taxon>
        <taxon>Glomerellales</taxon>
        <taxon>Glomerellaceae</taxon>
        <taxon>Colletotrichum</taxon>
        <taxon>Colletotrichum graminicola species complex</taxon>
    </lineage>
</organism>
<dbReference type="EMBL" id="MU843140">
    <property type="protein sequence ID" value="KAK2021076.1"/>
    <property type="molecule type" value="Genomic_DNA"/>
</dbReference>
<accession>A0AAD9H293</accession>
<comment type="caution">
    <text evidence="1">The sequence shown here is derived from an EMBL/GenBank/DDBJ whole genome shotgun (WGS) entry which is preliminary data.</text>
</comment>
<sequence>MVWPAIFMRPCRGFWSFIFLHLASLGAESSPGDCIKRKAGIWFGSIPAALLIYRVQLHGPPVGCRWWIGGCHFAMGTTKSLTDRRPAMPMTFISRVTRTRSRFSSLPVCGPSHSLPVSNRWKLETSIKLC</sequence>
<name>A0AAD9H293_9PEZI</name>
<dbReference type="AlphaFoldDB" id="A0AAD9H293"/>
<evidence type="ECO:0000313" key="1">
    <source>
        <dbReference type="EMBL" id="KAK2021076.1"/>
    </source>
</evidence>
<reference evidence="1" key="1">
    <citation type="submission" date="2021-06" db="EMBL/GenBank/DDBJ databases">
        <title>Comparative genomics, transcriptomics and evolutionary studies reveal genomic signatures of adaptation to plant cell wall in hemibiotrophic fungi.</title>
        <authorList>
            <consortium name="DOE Joint Genome Institute"/>
            <person name="Baroncelli R."/>
            <person name="Diaz J.F."/>
            <person name="Benocci T."/>
            <person name="Peng M."/>
            <person name="Battaglia E."/>
            <person name="Haridas S."/>
            <person name="Andreopoulos W."/>
            <person name="Labutti K."/>
            <person name="Pangilinan J."/>
            <person name="Floch G.L."/>
            <person name="Makela M.R."/>
            <person name="Henrissat B."/>
            <person name="Grigoriev I.V."/>
            <person name="Crouch J.A."/>
            <person name="De Vries R.P."/>
            <person name="Sukno S.A."/>
            <person name="Thon M.R."/>
        </authorList>
    </citation>
    <scope>NUCLEOTIDE SEQUENCE</scope>
    <source>
        <strain evidence="1">MAFF235873</strain>
    </source>
</reference>
<evidence type="ECO:0000313" key="2">
    <source>
        <dbReference type="Proteomes" id="UP001232148"/>
    </source>
</evidence>